<organism evidence="1">
    <name type="scientific">Guillardia theta (strain CCMP2712)</name>
    <name type="common">Cryptophyte</name>
    <dbReference type="NCBI Taxonomy" id="905079"/>
    <lineage>
        <taxon>Eukaryota</taxon>
        <taxon>Cryptophyceae</taxon>
        <taxon>Pyrenomonadales</taxon>
        <taxon>Geminigeraceae</taxon>
        <taxon>Guillardia</taxon>
    </lineage>
</organism>
<dbReference type="InterPro" id="IPR019193">
    <property type="entry name" value="UBQ-conj_enz_E2-bd_prot"/>
</dbReference>
<reference evidence="2" key="3">
    <citation type="submission" date="2016-03" db="UniProtKB">
        <authorList>
            <consortium name="EnsemblProtists"/>
        </authorList>
    </citation>
    <scope>IDENTIFICATION</scope>
</reference>
<dbReference type="GO" id="GO:0051865">
    <property type="term" value="P:protein autoubiquitination"/>
    <property type="evidence" value="ECO:0007669"/>
    <property type="project" value="TreeGrafter"/>
</dbReference>
<dbReference type="KEGG" id="gtt:GUITHDRAFT_100837"/>
<dbReference type="PANTHER" id="PTHR31531:SF2">
    <property type="entry name" value="E3 UBIQUITIN-PROTEIN LIGASE E3D"/>
    <property type="match status" value="1"/>
</dbReference>
<dbReference type="PANTHER" id="PTHR31531">
    <property type="entry name" value="E3 UBIQUITIN-PROTEIN LIGASE E3D FAMILY MEMBER"/>
    <property type="match status" value="1"/>
</dbReference>
<dbReference type="EnsemblProtists" id="EKX53871">
    <property type="protein sequence ID" value="EKX53871"/>
    <property type="gene ID" value="GUITHDRAFT_100837"/>
</dbReference>
<protein>
    <submittedName>
        <fullName evidence="1 2">Uncharacterized protein</fullName>
    </submittedName>
</protein>
<dbReference type="GeneID" id="17310341"/>
<reference evidence="3" key="2">
    <citation type="submission" date="2012-11" db="EMBL/GenBank/DDBJ databases">
        <authorList>
            <person name="Kuo A."/>
            <person name="Curtis B.A."/>
            <person name="Tanifuji G."/>
            <person name="Burki F."/>
            <person name="Gruber A."/>
            <person name="Irimia M."/>
            <person name="Maruyama S."/>
            <person name="Arias M.C."/>
            <person name="Ball S.G."/>
            <person name="Gile G.H."/>
            <person name="Hirakawa Y."/>
            <person name="Hopkins J.F."/>
            <person name="Rensing S.A."/>
            <person name="Schmutz J."/>
            <person name="Symeonidi A."/>
            <person name="Elias M."/>
            <person name="Eveleigh R.J."/>
            <person name="Herman E.K."/>
            <person name="Klute M.J."/>
            <person name="Nakayama T."/>
            <person name="Obornik M."/>
            <person name="Reyes-Prieto A."/>
            <person name="Armbrust E.V."/>
            <person name="Aves S.J."/>
            <person name="Beiko R.G."/>
            <person name="Coutinho P."/>
            <person name="Dacks J.B."/>
            <person name="Durnford D.G."/>
            <person name="Fast N.M."/>
            <person name="Green B.R."/>
            <person name="Grisdale C."/>
            <person name="Hempe F."/>
            <person name="Henrissat B."/>
            <person name="Hoppner M.P."/>
            <person name="Ishida K.-I."/>
            <person name="Kim E."/>
            <person name="Koreny L."/>
            <person name="Kroth P.G."/>
            <person name="Liu Y."/>
            <person name="Malik S.-B."/>
            <person name="Maier U.G."/>
            <person name="McRose D."/>
            <person name="Mock T."/>
            <person name="Neilson J.A."/>
            <person name="Onodera N.T."/>
            <person name="Poole A.M."/>
            <person name="Pritham E.J."/>
            <person name="Richards T.A."/>
            <person name="Rocap G."/>
            <person name="Roy S.W."/>
            <person name="Sarai C."/>
            <person name="Schaack S."/>
            <person name="Shirato S."/>
            <person name="Slamovits C.H."/>
            <person name="Spencer D.F."/>
            <person name="Suzuki S."/>
            <person name="Worden A.Z."/>
            <person name="Zauner S."/>
            <person name="Barry K."/>
            <person name="Bell C."/>
            <person name="Bharti A.K."/>
            <person name="Crow J.A."/>
            <person name="Grimwood J."/>
            <person name="Kramer R."/>
            <person name="Lindquist E."/>
            <person name="Lucas S."/>
            <person name="Salamov A."/>
            <person name="McFadden G.I."/>
            <person name="Lane C.E."/>
            <person name="Keeling P.J."/>
            <person name="Gray M.W."/>
            <person name="Grigoriev I.V."/>
            <person name="Archibald J.M."/>
        </authorList>
    </citation>
    <scope>NUCLEOTIDE SEQUENCE</scope>
    <source>
        <strain evidence="3">CCMP2712</strain>
    </source>
</reference>
<dbReference type="GO" id="GO:0030332">
    <property type="term" value="F:cyclin binding"/>
    <property type="evidence" value="ECO:0007669"/>
    <property type="project" value="TreeGrafter"/>
</dbReference>
<dbReference type="HOGENOM" id="CLU_1334102_0_0_1"/>
<dbReference type="GO" id="GO:0000209">
    <property type="term" value="P:protein polyubiquitination"/>
    <property type="evidence" value="ECO:0007669"/>
    <property type="project" value="TreeGrafter"/>
</dbReference>
<keyword evidence="3" id="KW-1185">Reference proteome</keyword>
<dbReference type="GO" id="GO:0061630">
    <property type="term" value="F:ubiquitin protein ligase activity"/>
    <property type="evidence" value="ECO:0007669"/>
    <property type="project" value="TreeGrafter"/>
</dbReference>
<dbReference type="GO" id="GO:0000151">
    <property type="term" value="C:ubiquitin ligase complex"/>
    <property type="evidence" value="ECO:0007669"/>
    <property type="project" value="TreeGrafter"/>
</dbReference>
<dbReference type="GO" id="GO:0005829">
    <property type="term" value="C:cytosol"/>
    <property type="evidence" value="ECO:0007669"/>
    <property type="project" value="TreeGrafter"/>
</dbReference>
<dbReference type="GO" id="GO:0006513">
    <property type="term" value="P:protein monoubiquitination"/>
    <property type="evidence" value="ECO:0007669"/>
    <property type="project" value="TreeGrafter"/>
</dbReference>
<sequence length="206" mass="22618">MDKKARFGMLHLTNASAEPGGLTVVMYDGSKIPWETISAATSDKIHSDNAEEKRKSTRIPHKTRLDKGPSSDVRLFKQWISSNVDAGGPGDIFASCTVLRRLAHDMAEIAGAHCNYRFLLRSRTEAGMPVNFLLLSLLGQRSTILSNCLGSIKDPAFSEPQDSAMEETIPRDEECSHILEALQQSTLLMPPTQRILNGLPVGFLPV</sequence>
<reference evidence="1 3" key="1">
    <citation type="journal article" date="2012" name="Nature">
        <title>Algal genomes reveal evolutionary mosaicism and the fate of nucleomorphs.</title>
        <authorList>
            <consortium name="DOE Joint Genome Institute"/>
            <person name="Curtis B.A."/>
            <person name="Tanifuji G."/>
            <person name="Burki F."/>
            <person name="Gruber A."/>
            <person name="Irimia M."/>
            <person name="Maruyama S."/>
            <person name="Arias M.C."/>
            <person name="Ball S.G."/>
            <person name="Gile G.H."/>
            <person name="Hirakawa Y."/>
            <person name="Hopkins J.F."/>
            <person name="Kuo A."/>
            <person name="Rensing S.A."/>
            <person name="Schmutz J."/>
            <person name="Symeonidi A."/>
            <person name="Elias M."/>
            <person name="Eveleigh R.J."/>
            <person name="Herman E.K."/>
            <person name="Klute M.J."/>
            <person name="Nakayama T."/>
            <person name="Obornik M."/>
            <person name="Reyes-Prieto A."/>
            <person name="Armbrust E.V."/>
            <person name="Aves S.J."/>
            <person name="Beiko R.G."/>
            <person name="Coutinho P."/>
            <person name="Dacks J.B."/>
            <person name="Durnford D.G."/>
            <person name="Fast N.M."/>
            <person name="Green B.R."/>
            <person name="Grisdale C.J."/>
            <person name="Hempel F."/>
            <person name="Henrissat B."/>
            <person name="Hoppner M.P."/>
            <person name="Ishida K."/>
            <person name="Kim E."/>
            <person name="Koreny L."/>
            <person name="Kroth P.G."/>
            <person name="Liu Y."/>
            <person name="Malik S.B."/>
            <person name="Maier U.G."/>
            <person name="McRose D."/>
            <person name="Mock T."/>
            <person name="Neilson J.A."/>
            <person name="Onodera N.T."/>
            <person name="Poole A.M."/>
            <person name="Pritham E.J."/>
            <person name="Richards T.A."/>
            <person name="Rocap G."/>
            <person name="Roy S.W."/>
            <person name="Sarai C."/>
            <person name="Schaack S."/>
            <person name="Shirato S."/>
            <person name="Slamovits C.H."/>
            <person name="Spencer D.F."/>
            <person name="Suzuki S."/>
            <person name="Worden A.Z."/>
            <person name="Zauner S."/>
            <person name="Barry K."/>
            <person name="Bell C."/>
            <person name="Bharti A.K."/>
            <person name="Crow J.A."/>
            <person name="Grimwood J."/>
            <person name="Kramer R."/>
            <person name="Lindquist E."/>
            <person name="Lucas S."/>
            <person name="Salamov A."/>
            <person name="McFadden G.I."/>
            <person name="Lane C.E."/>
            <person name="Keeling P.J."/>
            <person name="Gray M.W."/>
            <person name="Grigoriev I.V."/>
            <person name="Archibald J.M."/>
        </authorList>
    </citation>
    <scope>NUCLEOTIDE SEQUENCE</scope>
    <source>
        <strain evidence="1 3">CCMP2712</strain>
    </source>
</reference>
<dbReference type="GO" id="GO:0043161">
    <property type="term" value="P:proteasome-mediated ubiquitin-dependent protein catabolic process"/>
    <property type="evidence" value="ECO:0007669"/>
    <property type="project" value="TreeGrafter"/>
</dbReference>
<dbReference type="GO" id="GO:0031624">
    <property type="term" value="F:ubiquitin conjugating enzyme binding"/>
    <property type="evidence" value="ECO:0007669"/>
    <property type="project" value="TreeGrafter"/>
</dbReference>
<proteinExistence type="predicted"/>
<accession>L1JZ79</accession>
<evidence type="ECO:0000313" key="1">
    <source>
        <dbReference type="EMBL" id="EKX53871.1"/>
    </source>
</evidence>
<dbReference type="PaxDb" id="55529-EKX53871"/>
<evidence type="ECO:0000313" key="3">
    <source>
        <dbReference type="Proteomes" id="UP000011087"/>
    </source>
</evidence>
<gene>
    <name evidence="1" type="ORF">GUITHDRAFT_100837</name>
</gene>
<dbReference type="RefSeq" id="XP_005840851.1">
    <property type="nucleotide sequence ID" value="XM_005840794.1"/>
</dbReference>
<dbReference type="Proteomes" id="UP000011087">
    <property type="component" value="Unassembled WGS sequence"/>
</dbReference>
<dbReference type="GO" id="GO:0005634">
    <property type="term" value="C:nucleus"/>
    <property type="evidence" value="ECO:0007669"/>
    <property type="project" value="TreeGrafter"/>
</dbReference>
<dbReference type="EMBL" id="JH992969">
    <property type="protein sequence ID" value="EKX53871.1"/>
    <property type="molecule type" value="Genomic_DNA"/>
</dbReference>
<dbReference type="OrthoDB" id="781818at2759"/>
<evidence type="ECO:0000313" key="2">
    <source>
        <dbReference type="EnsemblProtists" id="EKX53871"/>
    </source>
</evidence>
<dbReference type="AlphaFoldDB" id="L1JZ79"/>
<name>L1JZ79_GUITC</name>